<gene>
    <name evidence="2" type="ORF">SCF082_LOCUS33310</name>
</gene>
<feature type="region of interest" description="Disordered" evidence="1">
    <location>
        <begin position="156"/>
        <end position="199"/>
    </location>
</feature>
<name>A0ABP0NMY7_9DINO</name>
<organism evidence="2 3">
    <name type="scientific">Durusdinium trenchii</name>
    <dbReference type="NCBI Taxonomy" id="1381693"/>
    <lineage>
        <taxon>Eukaryota</taxon>
        <taxon>Sar</taxon>
        <taxon>Alveolata</taxon>
        <taxon>Dinophyceae</taxon>
        <taxon>Suessiales</taxon>
        <taxon>Symbiodiniaceae</taxon>
        <taxon>Durusdinium</taxon>
    </lineage>
</organism>
<feature type="compositionally biased region" description="Polar residues" evidence="1">
    <location>
        <begin position="173"/>
        <end position="182"/>
    </location>
</feature>
<feature type="non-terminal residue" evidence="2">
    <location>
        <position position="1"/>
    </location>
</feature>
<evidence type="ECO:0000256" key="1">
    <source>
        <dbReference type="SAM" id="MobiDB-lite"/>
    </source>
</evidence>
<sequence length="199" mass="22011">AMREMGARFEMRLKTSNEQLIKQSQKLEEMLKDVFQSVESRLASGSFSTGAWVPIVLENREHTMMPSWMNVGTRAAEESVLYRNNTTADAESKQVGHGSMLVQSAAQRSPPKGMMGGSLKLLPKGPAASGQMSSKAITDILHRLHEENQQLMRTNQELNQRHQSRKGSKEASKNASRNSPITTPGAGIYAQWPVYRPAG</sequence>
<dbReference type="EMBL" id="CAXAMM010029513">
    <property type="protein sequence ID" value="CAK9064838.1"/>
    <property type="molecule type" value="Genomic_DNA"/>
</dbReference>
<reference evidence="2 3" key="1">
    <citation type="submission" date="2024-02" db="EMBL/GenBank/DDBJ databases">
        <authorList>
            <person name="Chen Y."/>
            <person name="Shah S."/>
            <person name="Dougan E. K."/>
            <person name="Thang M."/>
            <person name="Chan C."/>
        </authorList>
    </citation>
    <scope>NUCLEOTIDE SEQUENCE [LARGE SCALE GENOMIC DNA]</scope>
</reference>
<protein>
    <submittedName>
        <fullName evidence="2">Uncharacterized protein</fullName>
    </submittedName>
</protein>
<comment type="caution">
    <text evidence="2">The sequence shown here is derived from an EMBL/GenBank/DDBJ whole genome shotgun (WGS) entry which is preliminary data.</text>
</comment>
<dbReference type="Proteomes" id="UP001642464">
    <property type="component" value="Unassembled WGS sequence"/>
</dbReference>
<accession>A0ABP0NMY7</accession>
<evidence type="ECO:0000313" key="2">
    <source>
        <dbReference type="EMBL" id="CAK9064838.1"/>
    </source>
</evidence>
<evidence type="ECO:0000313" key="3">
    <source>
        <dbReference type="Proteomes" id="UP001642464"/>
    </source>
</evidence>
<keyword evidence="3" id="KW-1185">Reference proteome</keyword>
<proteinExistence type="predicted"/>